<organism evidence="2 3">
    <name type="scientific">Actinomadura mexicana</name>
    <dbReference type="NCBI Taxonomy" id="134959"/>
    <lineage>
        <taxon>Bacteria</taxon>
        <taxon>Bacillati</taxon>
        <taxon>Actinomycetota</taxon>
        <taxon>Actinomycetes</taxon>
        <taxon>Streptosporangiales</taxon>
        <taxon>Thermomonosporaceae</taxon>
        <taxon>Actinomadura</taxon>
    </lineage>
</organism>
<reference evidence="3" key="1">
    <citation type="submission" date="2017-06" db="EMBL/GenBank/DDBJ databases">
        <authorList>
            <person name="Varghese N."/>
            <person name="Submissions S."/>
        </authorList>
    </citation>
    <scope>NUCLEOTIDE SEQUENCE [LARGE SCALE GENOMIC DNA]</scope>
    <source>
        <strain evidence="3">DSM 44485</strain>
    </source>
</reference>
<dbReference type="SUPFAM" id="SSF54909">
    <property type="entry name" value="Dimeric alpha+beta barrel"/>
    <property type="match status" value="1"/>
</dbReference>
<dbReference type="AlphaFoldDB" id="A0A238XFZ2"/>
<keyword evidence="3" id="KW-1185">Reference proteome</keyword>
<accession>A0A238XFZ2</accession>
<dbReference type="InterPro" id="IPR012577">
    <property type="entry name" value="NIPSNAP"/>
</dbReference>
<evidence type="ECO:0000313" key="2">
    <source>
        <dbReference type="EMBL" id="SNR57481.1"/>
    </source>
</evidence>
<dbReference type="InterPro" id="IPR011008">
    <property type="entry name" value="Dimeric_a/b-barrel"/>
</dbReference>
<evidence type="ECO:0000313" key="3">
    <source>
        <dbReference type="Proteomes" id="UP000198420"/>
    </source>
</evidence>
<dbReference type="RefSeq" id="WP_089311917.1">
    <property type="nucleotide sequence ID" value="NZ_FZNP01000004.1"/>
</dbReference>
<dbReference type="OrthoDB" id="9809695at2"/>
<gene>
    <name evidence="2" type="ORF">SAMN06265355_104282</name>
</gene>
<evidence type="ECO:0000259" key="1">
    <source>
        <dbReference type="Pfam" id="PF07978"/>
    </source>
</evidence>
<sequence length="100" mass="11414">MIAELRYYTITPGHTEALLDQFVGTSLPLFAKHGITAHGPWLRRLTKGEQLVYVLEFADEHDRETRWTAFREDPEWQAVVEAGRGQVPHIAGSEIVELSR</sequence>
<dbReference type="Proteomes" id="UP000198420">
    <property type="component" value="Unassembled WGS sequence"/>
</dbReference>
<dbReference type="Gene3D" id="3.30.70.100">
    <property type="match status" value="1"/>
</dbReference>
<feature type="domain" description="NIPSNAP" evidence="1">
    <location>
        <begin position="4"/>
        <end position="83"/>
    </location>
</feature>
<protein>
    <submittedName>
        <fullName evidence="2">NIPSNAP protein</fullName>
    </submittedName>
</protein>
<proteinExistence type="predicted"/>
<name>A0A238XFZ2_9ACTN</name>
<dbReference type="Pfam" id="PF07978">
    <property type="entry name" value="NIPSNAP"/>
    <property type="match status" value="1"/>
</dbReference>
<dbReference type="EMBL" id="FZNP01000004">
    <property type="protein sequence ID" value="SNR57481.1"/>
    <property type="molecule type" value="Genomic_DNA"/>
</dbReference>